<gene>
    <name evidence="2" type="primary">LOC110438326</name>
</gene>
<dbReference type="AlphaFoldDB" id="A0A8M9P5L6"/>
<evidence type="ECO:0000313" key="2">
    <source>
        <dbReference type="RefSeq" id="XP_021325697.2"/>
    </source>
</evidence>
<protein>
    <submittedName>
        <fullName evidence="2">Uncharacterized protein</fullName>
    </submittedName>
</protein>
<dbReference type="PANTHER" id="PTHR31025:SF27">
    <property type="entry name" value="SI:CH211-193K19.2-RELATED"/>
    <property type="match status" value="1"/>
</dbReference>
<dbReference type="OrthoDB" id="6512834at2759"/>
<evidence type="ECO:0000313" key="1">
    <source>
        <dbReference type="Proteomes" id="UP000000437"/>
    </source>
</evidence>
<sequence>MAATDKYTPKLLKLYRARKGAFGHEMEELLERLDERTTEIVNHRRTSALEGLPLFLREKQTNLFKKCKETEDRTKGVSVGILYVTEDDYRAASPVIQNIAVVLEEVVVLEDIPDTSSAVAYLFGLLHALNFSYPKELRYTFDTIQIVFMELGTGCTQR</sequence>
<keyword evidence="1" id="KW-1185">Reference proteome</keyword>
<organism evidence="1 2">
    <name type="scientific">Danio rerio</name>
    <name type="common">Zebrafish</name>
    <name type="synonym">Brachydanio rerio</name>
    <dbReference type="NCBI Taxonomy" id="7955"/>
    <lineage>
        <taxon>Eukaryota</taxon>
        <taxon>Metazoa</taxon>
        <taxon>Chordata</taxon>
        <taxon>Craniata</taxon>
        <taxon>Vertebrata</taxon>
        <taxon>Euteleostomi</taxon>
        <taxon>Actinopterygii</taxon>
        <taxon>Neopterygii</taxon>
        <taxon>Teleostei</taxon>
        <taxon>Ostariophysi</taxon>
        <taxon>Cypriniformes</taxon>
        <taxon>Danionidae</taxon>
        <taxon>Danioninae</taxon>
        <taxon>Danio</taxon>
    </lineage>
</organism>
<dbReference type="KEGG" id="dre:110438326"/>
<reference evidence="2" key="1">
    <citation type="submission" date="2025-08" db="UniProtKB">
        <authorList>
            <consortium name="RefSeq"/>
        </authorList>
    </citation>
    <scope>IDENTIFICATION</scope>
    <source>
        <strain evidence="2">Tuebingen</strain>
        <tissue evidence="2">Fibroblasts and whole tissue</tissue>
    </source>
</reference>
<name>A0A8M9P5L6_DANRE</name>
<accession>A0A8M9P5L6</accession>
<dbReference type="RefSeq" id="XP_021325697.2">
    <property type="nucleotide sequence ID" value="XM_021470022.3"/>
</dbReference>
<dbReference type="PANTHER" id="PTHR31025">
    <property type="entry name" value="SI:CH211-196P9.1-RELATED"/>
    <property type="match status" value="1"/>
</dbReference>
<dbReference type="Proteomes" id="UP000000437">
    <property type="component" value="Chromosome 15"/>
</dbReference>
<proteinExistence type="predicted"/>